<dbReference type="InterPro" id="IPR006311">
    <property type="entry name" value="TAT_signal"/>
</dbReference>
<keyword evidence="2" id="KW-1185">Reference proteome</keyword>
<dbReference type="AlphaFoldDB" id="A0A5C6CN83"/>
<comment type="caution">
    <text evidence="1">The sequence shown here is derived from an EMBL/GenBank/DDBJ whole genome shotgun (WGS) entry which is preliminary data.</text>
</comment>
<dbReference type="EMBL" id="SJPT01000002">
    <property type="protein sequence ID" value="TWU24831.1"/>
    <property type="molecule type" value="Genomic_DNA"/>
</dbReference>
<reference evidence="1 2" key="1">
    <citation type="submission" date="2019-02" db="EMBL/GenBank/DDBJ databases">
        <title>Deep-cultivation of Planctomycetes and their phenomic and genomic characterization uncovers novel biology.</title>
        <authorList>
            <person name="Wiegand S."/>
            <person name="Jogler M."/>
            <person name="Boedeker C."/>
            <person name="Pinto D."/>
            <person name="Vollmers J."/>
            <person name="Rivas-Marin E."/>
            <person name="Kohn T."/>
            <person name="Peeters S.H."/>
            <person name="Heuer A."/>
            <person name="Rast P."/>
            <person name="Oberbeckmann S."/>
            <person name="Bunk B."/>
            <person name="Jeske O."/>
            <person name="Meyerdierks A."/>
            <person name="Storesund J.E."/>
            <person name="Kallscheuer N."/>
            <person name="Luecker S."/>
            <person name="Lage O.M."/>
            <person name="Pohl T."/>
            <person name="Merkel B.J."/>
            <person name="Hornburger P."/>
            <person name="Mueller R.-W."/>
            <person name="Bruemmer F."/>
            <person name="Labrenz M."/>
            <person name="Spormann A.M."/>
            <person name="Op Den Camp H."/>
            <person name="Overmann J."/>
            <person name="Amann R."/>
            <person name="Jetten M.S.M."/>
            <person name="Mascher T."/>
            <person name="Medema M.H."/>
            <person name="Devos D.P."/>
            <person name="Kaster A.-K."/>
            <person name="Ovreas L."/>
            <person name="Rohde M."/>
            <person name="Galperin M.Y."/>
            <person name="Jogler C."/>
        </authorList>
    </citation>
    <scope>NUCLEOTIDE SEQUENCE [LARGE SCALE GENOMIC DNA]</scope>
    <source>
        <strain evidence="1 2">Pla52o</strain>
    </source>
</reference>
<evidence type="ECO:0008006" key="3">
    <source>
        <dbReference type="Google" id="ProtNLM"/>
    </source>
</evidence>
<gene>
    <name evidence="1" type="ORF">Pla52o_11210</name>
</gene>
<proteinExistence type="predicted"/>
<evidence type="ECO:0000313" key="2">
    <source>
        <dbReference type="Proteomes" id="UP000316304"/>
    </source>
</evidence>
<protein>
    <recommendedName>
        <fullName evidence="3">Sulfatase</fullName>
    </recommendedName>
</protein>
<name>A0A5C6CN83_9BACT</name>
<dbReference type="Gene3D" id="3.40.720.10">
    <property type="entry name" value="Alkaline Phosphatase, subunit A"/>
    <property type="match status" value="1"/>
</dbReference>
<dbReference type="InterPro" id="IPR017850">
    <property type="entry name" value="Alkaline_phosphatase_core_sf"/>
</dbReference>
<dbReference type="Proteomes" id="UP000316304">
    <property type="component" value="Unassembled WGS sequence"/>
</dbReference>
<dbReference type="InterPro" id="IPR010869">
    <property type="entry name" value="DUF1501"/>
</dbReference>
<sequence length="470" mass="51298">MPQSSRRTFLQNAGGGLGGLALTAMLAGETQAAIHHAPKARRVIQIFCPGGMSHLDTFDHKPELVKRAGQPFDPDGKLQFFASKPGNCQPSHWEFRQHGESGMWVSDLLPKLATCVDDIAFIHSMQSKTALHGPACFMMNTGFTLPGFPSMGSWVTYGLGSEADDLPAFVVLPDPRGLPPGGIINWGAGFLPAVHQATMLDTSNSKQPIADLFPPAEFAEQSPSSEHAGLDFLQKLNQLHRETRSGNSELDARIKAYEMAARLQLSAPEVTDIQSESESTRRLYEVDHPENGPFGRQCLLARRLTQRGVRFVQIYCGAENTTAKKIRPNWDSHEDIVRDHGYWGSVLDSGASALLKDLKAHGMLDDTLVICTTEFGRQPGAQGKEGKGRDHNAGAFTAWLAGGGIRGGVRYGATDELGSKAIQSPTYCYDLHATALHLLGIDHQRLTYYQNGIDRRLTDVHGHVIQEILA</sequence>
<dbReference type="Pfam" id="PF07394">
    <property type="entry name" value="DUF1501"/>
    <property type="match status" value="1"/>
</dbReference>
<evidence type="ECO:0000313" key="1">
    <source>
        <dbReference type="EMBL" id="TWU24831.1"/>
    </source>
</evidence>
<dbReference type="PANTHER" id="PTHR43737">
    <property type="entry name" value="BLL7424 PROTEIN"/>
    <property type="match status" value="1"/>
</dbReference>
<dbReference type="PROSITE" id="PS51318">
    <property type="entry name" value="TAT"/>
    <property type="match status" value="1"/>
</dbReference>
<accession>A0A5C6CN83</accession>
<organism evidence="1 2">
    <name type="scientific">Novipirellula galeiformis</name>
    <dbReference type="NCBI Taxonomy" id="2528004"/>
    <lineage>
        <taxon>Bacteria</taxon>
        <taxon>Pseudomonadati</taxon>
        <taxon>Planctomycetota</taxon>
        <taxon>Planctomycetia</taxon>
        <taxon>Pirellulales</taxon>
        <taxon>Pirellulaceae</taxon>
        <taxon>Novipirellula</taxon>
    </lineage>
</organism>
<dbReference type="PANTHER" id="PTHR43737:SF1">
    <property type="entry name" value="DUF1501 DOMAIN-CONTAINING PROTEIN"/>
    <property type="match status" value="1"/>
</dbReference>
<dbReference type="SUPFAM" id="SSF53649">
    <property type="entry name" value="Alkaline phosphatase-like"/>
    <property type="match status" value="1"/>
</dbReference>